<keyword evidence="2" id="KW-0732">Signal</keyword>
<evidence type="ECO:0000256" key="2">
    <source>
        <dbReference type="SAM" id="SignalP"/>
    </source>
</evidence>
<proteinExistence type="predicted"/>
<feature type="region of interest" description="Disordered" evidence="1">
    <location>
        <begin position="252"/>
        <end position="285"/>
    </location>
</feature>
<feature type="signal peptide" evidence="2">
    <location>
        <begin position="1"/>
        <end position="19"/>
    </location>
</feature>
<organism evidence="3 4">
    <name type="scientific">Caulobacter mirabilis</name>
    <dbReference type="NCBI Taxonomy" id="69666"/>
    <lineage>
        <taxon>Bacteria</taxon>
        <taxon>Pseudomonadati</taxon>
        <taxon>Pseudomonadota</taxon>
        <taxon>Alphaproteobacteria</taxon>
        <taxon>Caulobacterales</taxon>
        <taxon>Caulobacteraceae</taxon>
        <taxon>Caulobacter</taxon>
    </lineage>
</organism>
<accession>A0A2D2AWH0</accession>
<protein>
    <submittedName>
        <fullName evidence="3">Uncharacterized protein</fullName>
    </submittedName>
</protein>
<dbReference type="Proteomes" id="UP000228945">
    <property type="component" value="Chromosome"/>
</dbReference>
<name>A0A2D2AWH0_9CAUL</name>
<dbReference type="KEGG" id="cmb:CSW64_07785"/>
<evidence type="ECO:0000313" key="3">
    <source>
        <dbReference type="EMBL" id="ATQ42321.1"/>
    </source>
</evidence>
<evidence type="ECO:0000313" key="4">
    <source>
        <dbReference type="Proteomes" id="UP000228945"/>
    </source>
</evidence>
<reference evidence="3 4" key="1">
    <citation type="submission" date="2017-10" db="EMBL/GenBank/DDBJ databases">
        <title>Genome sequence of Caulobacter mirabilis FWC38.</title>
        <authorList>
            <person name="Fiebig A."/>
            <person name="Crosson S."/>
        </authorList>
    </citation>
    <scope>NUCLEOTIDE SEQUENCE [LARGE SCALE GENOMIC DNA]</scope>
    <source>
        <strain evidence="3 4">FWC 38</strain>
    </source>
</reference>
<sequence length="285" mass="30512">MPAALLTALLLAAAPPSTIPPPPETLPAPDPNLWWSEAWPAEPEASDPLGGRRPTRGQGSPAIDNGIDPALYRLWGLQPLQSQVLRRNEAIIEIWARPSRGVRQAVIRLVLRDDDRAFVQARAGLGCCEPRIGRRVAFDVPLAEGYVPQIRALVGHRMWAEPRFVLVEAPDGAAAPACADGVSWDLTLLVPGQARHLRRACLDEEVGSVADVLTVALGAALGHEPRFDVMFPRGADFAAAKRQYEVLIAGGGRLKPAPTDRPQPAAVPVPADADEPASIDPSSRP</sequence>
<evidence type="ECO:0000256" key="1">
    <source>
        <dbReference type="SAM" id="MobiDB-lite"/>
    </source>
</evidence>
<feature type="region of interest" description="Disordered" evidence="1">
    <location>
        <begin position="43"/>
        <end position="63"/>
    </location>
</feature>
<gene>
    <name evidence="3" type="ORF">CSW64_07785</name>
</gene>
<dbReference type="AlphaFoldDB" id="A0A2D2AWH0"/>
<dbReference type="EMBL" id="CP024201">
    <property type="protein sequence ID" value="ATQ42321.1"/>
    <property type="molecule type" value="Genomic_DNA"/>
</dbReference>
<feature type="chain" id="PRO_5013783422" evidence="2">
    <location>
        <begin position="20"/>
        <end position="285"/>
    </location>
</feature>
<dbReference type="OrthoDB" id="7187120at2"/>
<keyword evidence="4" id="KW-1185">Reference proteome</keyword>